<keyword evidence="2" id="KW-1185">Reference proteome</keyword>
<evidence type="ECO:0000313" key="2">
    <source>
        <dbReference type="Proteomes" id="UP000325081"/>
    </source>
</evidence>
<dbReference type="EMBL" id="BKCP01006815">
    <property type="protein sequence ID" value="GER43979.1"/>
    <property type="molecule type" value="Genomic_DNA"/>
</dbReference>
<comment type="caution">
    <text evidence="1">The sequence shown here is derived from an EMBL/GenBank/DDBJ whole genome shotgun (WGS) entry which is preliminary data.</text>
</comment>
<sequence>MSIIRLGLGFVAVQGQEVILEWSSSMDFEGSKKESEKMALRWGLQRTVELGWKNVTCTVADMKIKIQWVSMLKQDSDNLVVGDDIPIRALQGMVDPFPWVCHLHLLL</sequence>
<dbReference type="AlphaFoldDB" id="A0A5A7QFB5"/>
<gene>
    <name evidence="1" type="ORF">STAS_20861</name>
</gene>
<dbReference type="Proteomes" id="UP000325081">
    <property type="component" value="Unassembled WGS sequence"/>
</dbReference>
<name>A0A5A7QFB5_STRAF</name>
<organism evidence="1 2">
    <name type="scientific">Striga asiatica</name>
    <name type="common">Asiatic witchweed</name>
    <name type="synonym">Buchnera asiatica</name>
    <dbReference type="NCBI Taxonomy" id="4170"/>
    <lineage>
        <taxon>Eukaryota</taxon>
        <taxon>Viridiplantae</taxon>
        <taxon>Streptophyta</taxon>
        <taxon>Embryophyta</taxon>
        <taxon>Tracheophyta</taxon>
        <taxon>Spermatophyta</taxon>
        <taxon>Magnoliopsida</taxon>
        <taxon>eudicotyledons</taxon>
        <taxon>Gunneridae</taxon>
        <taxon>Pentapetalae</taxon>
        <taxon>asterids</taxon>
        <taxon>lamiids</taxon>
        <taxon>Lamiales</taxon>
        <taxon>Orobanchaceae</taxon>
        <taxon>Buchnereae</taxon>
        <taxon>Striga</taxon>
    </lineage>
</organism>
<accession>A0A5A7QFB5</accession>
<reference evidence="2" key="1">
    <citation type="journal article" date="2019" name="Curr. Biol.">
        <title>Genome Sequence of Striga asiatica Provides Insight into the Evolution of Plant Parasitism.</title>
        <authorList>
            <person name="Yoshida S."/>
            <person name="Kim S."/>
            <person name="Wafula E.K."/>
            <person name="Tanskanen J."/>
            <person name="Kim Y.M."/>
            <person name="Honaas L."/>
            <person name="Yang Z."/>
            <person name="Spallek T."/>
            <person name="Conn C.E."/>
            <person name="Ichihashi Y."/>
            <person name="Cheong K."/>
            <person name="Cui S."/>
            <person name="Der J.P."/>
            <person name="Gundlach H."/>
            <person name="Jiao Y."/>
            <person name="Hori C."/>
            <person name="Ishida J.K."/>
            <person name="Kasahara H."/>
            <person name="Kiba T."/>
            <person name="Kim M.S."/>
            <person name="Koo N."/>
            <person name="Laohavisit A."/>
            <person name="Lee Y.H."/>
            <person name="Lumba S."/>
            <person name="McCourt P."/>
            <person name="Mortimer J.C."/>
            <person name="Mutuku J.M."/>
            <person name="Nomura T."/>
            <person name="Sasaki-Sekimoto Y."/>
            <person name="Seto Y."/>
            <person name="Wang Y."/>
            <person name="Wakatake T."/>
            <person name="Sakakibara H."/>
            <person name="Demura T."/>
            <person name="Yamaguchi S."/>
            <person name="Yoneyama K."/>
            <person name="Manabe R.I."/>
            <person name="Nelson D.C."/>
            <person name="Schulman A.H."/>
            <person name="Timko M.P."/>
            <person name="dePamphilis C.W."/>
            <person name="Choi D."/>
            <person name="Shirasu K."/>
        </authorList>
    </citation>
    <scope>NUCLEOTIDE SEQUENCE [LARGE SCALE GENOMIC DNA]</scope>
    <source>
        <strain evidence="2">cv. UVA1</strain>
    </source>
</reference>
<evidence type="ECO:0000313" key="1">
    <source>
        <dbReference type="EMBL" id="GER43979.1"/>
    </source>
</evidence>
<proteinExistence type="predicted"/>
<protein>
    <submittedName>
        <fullName evidence="1">Magnesium transporter CorA-like family protein</fullName>
    </submittedName>
</protein>